<dbReference type="GO" id="GO:1902660">
    <property type="term" value="P:negative regulation of glucose mediated signaling pathway"/>
    <property type="evidence" value="ECO:0007669"/>
    <property type="project" value="TreeGrafter"/>
</dbReference>
<dbReference type="RefSeq" id="XP_044550216.1">
    <property type="nucleotide sequence ID" value="XM_044692113.1"/>
</dbReference>
<organism evidence="1 2">
    <name type="scientific">Naegleria lovaniensis</name>
    <name type="common">Amoeba</name>
    <dbReference type="NCBI Taxonomy" id="51637"/>
    <lineage>
        <taxon>Eukaryota</taxon>
        <taxon>Discoba</taxon>
        <taxon>Heterolobosea</taxon>
        <taxon>Tetramitia</taxon>
        <taxon>Eutetramitia</taxon>
        <taxon>Vahlkampfiidae</taxon>
        <taxon>Naegleria</taxon>
    </lineage>
</organism>
<accession>A0AA88GUZ9</accession>
<dbReference type="SUPFAM" id="SSF56281">
    <property type="entry name" value="Metallo-hydrolase/oxidoreductase"/>
    <property type="match status" value="1"/>
</dbReference>
<evidence type="ECO:0000313" key="2">
    <source>
        <dbReference type="Proteomes" id="UP000816034"/>
    </source>
</evidence>
<dbReference type="GO" id="GO:0047555">
    <property type="term" value="F:3',5'-cyclic-GMP phosphodiesterase activity"/>
    <property type="evidence" value="ECO:0007669"/>
    <property type="project" value="TreeGrafter"/>
</dbReference>
<dbReference type="Gene3D" id="3.60.15.10">
    <property type="entry name" value="Ribonuclease Z/Hydroxyacylglutathione hydrolase-like"/>
    <property type="match status" value="1"/>
</dbReference>
<dbReference type="Proteomes" id="UP000816034">
    <property type="component" value="Unassembled WGS sequence"/>
</dbReference>
<dbReference type="EMBL" id="PYSW02000016">
    <property type="protein sequence ID" value="KAG2386224.1"/>
    <property type="molecule type" value="Genomic_DNA"/>
</dbReference>
<dbReference type="InterPro" id="IPR036866">
    <property type="entry name" value="RibonucZ/Hydroxyglut_hydro"/>
</dbReference>
<dbReference type="CDD" id="cd07735">
    <property type="entry name" value="class_II_PDE_MBL-fold"/>
    <property type="match status" value="1"/>
</dbReference>
<dbReference type="AlphaFoldDB" id="A0AA88GUZ9"/>
<comment type="caution">
    <text evidence="1">The sequence shown here is derived from an EMBL/GenBank/DDBJ whole genome shotgun (WGS) entry which is preliminary data.</text>
</comment>
<evidence type="ECO:0008006" key="3">
    <source>
        <dbReference type="Google" id="ProtNLM"/>
    </source>
</evidence>
<reference evidence="1 2" key="1">
    <citation type="journal article" date="2018" name="BMC Genomics">
        <title>The genome of Naegleria lovaniensis, the basis for a comparative approach to unravel pathogenicity factors of the human pathogenic amoeba N. fowleri.</title>
        <authorList>
            <person name="Liechti N."/>
            <person name="Schurch N."/>
            <person name="Bruggmann R."/>
            <person name="Wittwer M."/>
        </authorList>
    </citation>
    <scope>NUCLEOTIDE SEQUENCE [LARGE SCALE GENOMIC DNA]</scope>
    <source>
        <strain evidence="1 2">ATCC 30569</strain>
    </source>
</reference>
<dbReference type="PRINTS" id="PR00388">
    <property type="entry name" value="PDIESTERASE2"/>
</dbReference>
<dbReference type="PANTHER" id="PTHR28283:SF1">
    <property type="entry name" value="3',5'-CYCLIC-NUCLEOTIDE PHOSPHODIESTERASE 1"/>
    <property type="match status" value="1"/>
</dbReference>
<dbReference type="PANTHER" id="PTHR28283">
    <property type="entry name" value="3',5'-CYCLIC-NUCLEOTIDE PHOSPHODIESTERASE 1"/>
    <property type="match status" value="1"/>
</dbReference>
<protein>
    <recommendedName>
        <fullName evidence="3">3',5'-cyclic-nucleotide phosphodiesterase</fullName>
    </recommendedName>
</protein>
<dbReference type="InterPro" id="IPR000396">
    <property type="entry name" value="Pdiesterase2"/>
</dbReference>
<dbReference type="GO" id="GO:0004115">
    <property type="term" value="F:3',5'-cyclic-AMP phosphodiesterase activity"/>
    <property type="evidence" value="ECO:0007669"/>
    <property type="project" value="InterPro"/>
</dbReference>
<keyword evidence="2" id="KW-1185">Reference proteome</keyword>
<evidence type="ECO:0000313" key="1">
    <source>
        <dbReference type="EMBL" id="KAG2386224.1"/>
    </source>
</evidence>
<proteinExistence type="predicted"/>
<dbReference type="Pfam" id="PF02112">
    <property type="entry name" value="PDEase_II"/>
    <property type="match status" value="1"/>
</dbReference>
<gene>
    <name evidence="1" type="ORF">C9374_002670</name>
</gene>
<sequence length="302" mass="34363">MNEKYNLTFFKALFPGLPGWLADVDLSQISKNPEEKQQYYMSLSGYIMKQYILGYFIGHSHLDHVAGLSIVASQEVATALNSSMFNNIMWPNIPKFTNWYQYQTITFGNLYYVSDLLYMSSNKFDKNSNGVRQLPSTSNYYFSDTTVKVFPLCHDVATSSAFLFEKSDVQLVYFSHTGPNTGISCDWRSKVTAVWNSVDIAKLSAIFIEVSFSNDVSDNSLFGHLRPKDLIQLLLELKSLKGSPSLSKLNVIITHIKPTFTTLFSESNRAIITRQLNQEAKQVQLDCNFVYPKQGDFMCLEK</sequence>
<name>A0AA88GUZ9_NAELO</name>
<dbReference type="GeneID" id="68095125"/>
<dbReference type="GO" id="GO:0006198">
    <property type="term" value="P:cAMP catabolic process"/>
    <property type="evidence" value="ECO:0007669"/>
    <property type="project" value="InterPro"/>
</dbReference>